<dbReference type="InterPro" id="IPR002797">
    <property type="entry name" value="Polysacc_synth"/>
</dbReference>
<feature type="transmembrane region" description="Helical" evidence="6">
    <location>
        <begin position="463"/>
        <end position="478"/>
    </location>
</feature>
<evidence type="ECO:0000313" key="8">
    <source>
        <dbReference type="Proteomes" id="UP000186351"/>
    </source>
</evidence>
<feature type="transmembrane region" description="Helical" evidence="6">
    <location>
        <begin position="229"/>
        <end position="249"/>
    </location>
</feature>
<keyword evidence="4 6" id="KW-1133">Transmembrane helix</keyword>
<keyword evidence="2" id="KW-1003">Cell membrane</keyword>
<feature type="transmembrane region" description="Helical" evidence="6">
    <location>
        <begin position="351"/>
        <end position="369"/>
    </location>
</feature>
<feature type="transmembrane region" description="Helical" evidence="6">
    <location>
        <begin position="311"/>
        <end position="331"/>
    </location>
</feature>
<protein>
    <submittedName>
        <fullName evidence="7">Polysaccharide biosynthesis protein</fullName>
    </submittedName>
</protein>
<feature type="transmembrane region" description="Helical" evidence="6">
    <location>
        <begin position="437"/>
        <end position="457"/>
    </location>
</feature>
<dbReference type="KEGG" id="pary:A4V02_12235"/>
<accession>A0A1Z2XGD9</accession>
<feature type="transmembrane region" description="Helical" evidence="6">
    <location>
        <begin position="12"/>
        <end position="33"/>
    </location>
</feature>
<organism evidence="7 8">
    <name type="scientific">Muribaculum intestinale</name>
    <dbReference type="NCBI Taxonomy" id="1796646"/>
    <lineage>
        <taxon>Bacteria</taxon>
        <taxon>Pseudomonadati</taxon>
        <taxon>Bacteroidota</taxon>
        <taxon>Bacteroidia</taxon>
        <taxon>Bacteroidales</taxon>
        <taxon>Muribaculaceae</taxon>
        <taxon>Muribaculum</taxon>
    </lineage>
</organism>
<gene>
    <name evidence="7" type="ORF">A4V02_12235</name>
</gene>
<evidence type="ECO:0000313" key="7">
    <source>
        <dbReference type="EMBL" id="ANU64410.1"/>
    </source>
</evidence>
<name>A0A1B1SCH8_9BACT</name>
<feature type="transmembrane region" description="Helical" evidence="6">
    <location>
        <begin position="269"/>
        <end position="290"/>
    </location>
</feature>
<keyword evidence="3 6" id="KW-0812">Transmembrane</keyword>
<dbReference type="Proteomes" id="UP000186351">
    <property type="component" value="Chromosome"/>
</dbReference>
<dbReference type="PANTHER" id="PTHR30250">
    <property type="entry name" value="PST FAMILY PREDICTED COLANIC ACID TRANSPORTER"/>
    <property type="match status" value="1"/>
</dbReference>
<feature type="transmembrane region" description="Helical" evidence="6">
    <location>
        <begin position="376"/>
        <end position="395"/>
    </location>
</feature>
<evidence type="ECO:0000256" key="2">
    <source>
        <dbReference type="ARBA" id="ARBA00022475"/>
    </source>
</evidence>
<dbReference type="Pfam" id="PF01943">
    <property type="entry name" value="Polysacc_synt"/>
    <property type="match status" value="1"/>
</dbReference>
<accession>A0A1B1SCH8</accession>
<evidence type="ECO:0000256" key="3">
    <source>
        <dbReference type="ARBA" id="ARBA00022692"/>
    </source>
</evidence>
<reference evidence="8" key="1">
    <citation type="submission" date="2016-04" db="EMBL/GenBank/DDBJ databases">
        <title>Complete Genome Sequences of Twelve Strains of a Stable Defined Moderately Diverse Mouse Microbiota 2 (sDMDMm2).</title>
        <authorList>
            <person name="Uchimura Y."/>
            <person name="Wyss M."/>
            <person name="Brugiroux S."/>
            <person name="Limenitakis J.P."/>
            <person name="Stecher B."/>
            <person name="McCoy K.D."/>
            <person name="Macpherson A.J."/>
        </authorList>
    </citation>
    <scope>NUCLEOTIDE SEQUENCE [LARGE SCALE GENOMIC DNA]</scope>
    <source>
        <strain evidence="8">YL27</strain>
    </source>
</reference>
<feature type="transmembrane region" description="Helical" evidence="6">
    <location>
        <begin position="45"/>
        <end position="69"/>
    </location>
</feature>
<feature type="transmembrane region" description="Helical" evidence="6">
    <location>
        <begin position="81"/>
        <end position="104"/>
    </location>
</feature>
<comment type="subcellular location">
    <subcellularLocation>
        <location evidence="1">Cell membrane</location>
        <topology evidence="1">Multi-pass membrane protein</topology>
    </subcellularLocation>
</comment>
<evidence type="ECO:0000256" key="4">
    <source>
        <dbReference type="ARBA" id="ARBA00022989"/>
    </source>
</evidence>
<sequence length="495" mass="56326">MAGVKSLAKDTAIYGVSSIVGRFLNWCLVPLYTRLFPEDMYGVVTYVYSIVALALIILTYGMETGFFRFANHERYSNPDEVYSTSLTSLGFTSTLFFALVLLFLEPVSRAMECGGHESYVWMMALAVAIDAYSCIPFAYLRYKKRPVRFAMLKLVNIGLNIVLNIFFLLICPWLMRVAPGWVEWFYVADLGIGYIFLSNLIASAVTLLMLLPDIVRIPLKFNGRLLREMLAYSFPLLVLGIAGIMNQTLDKILYPVLATSDAMAGLGIYGANYKIAIVMVMFIQAFRFAYEPFIFSQSRERGDNKLQAYRDAMKYFVIFALFIFLGVMYYLDILRYFVRPDYWAGLKVVPVIMAAEFFFGVFFNLSLWYKLTDKTVWGTWFSLLGLAVTVGLNVLLVPRYGYMGCAWAAFCCYGVMMLASYFVGNAKYPIGYNVGRLMFYVGLAAVLYPLGCCIELGAHWADFIYRGALLALYVFVVMRREHLSPAMIIPRRSHR</sequence>
<dbReference type="GO" id="GO:0005886">
    <property type="term" value="C:plasma membrane"/>
    <property type="evidence" value="ECO:0007669"/>
    <property type="project" value="UniProtKB-SubCell"/>
</dbReference>
<dbReference type="InterPro" id="IPR050833">
    <property type="entry name" value="Poly_Biosynth_Transport"/>
</dbReference>
<keyword evidence="5 6" id="KW-0472">Membrane</keyword>
<evidence type="ECO:0000256" key="5">
    <source>
        <dbReference type="ARBA" id="ARBA00023136"/>
    </source>
</evidence>
<feature type="transmembrane region" description="Helical" evidence="6">
    <location>
        <begin position="401"/>
        <end position="425"/>
    </location>
</feature>
<evidence type="ECO:0000256" key="6">
    <source>
        <dbReference type="SAM" id="Phobius"/>
    </source>
</evidence>
<dbReference type="AlphaFoldDB" id="A0A1B1SCH8"/>
<feature type="transmembrane region" description="Helical" evidence="6">
    <location>
        <begin position="154"/>
        <end position="175"/>
    </location>
</feature>
<dbReference type="STRING" id="1796646.A4V02_12235"/>
<feature type="transmembrane region" description="Helical" evidence="6">
    <location>
        <begin position="119"/>
        <end position="142"/>
    </location>
</feature>
<dbReference type="EMBL" id="CP015402">
    <property type="protein sequence ID" value="ANU64410.1"/>
    <property type="molecule type" value="Genomic_DNA"/>
</dbReference>
<keyword evidence="8" id="KW-1185">Reference proteome</keyword>
<evidence type="ECO:0000256" key="1">
    <source>
        <dbReference type="ARBA" id="ARBA00004651"/>
    </source>
</evidence>
<proteinExistence type="predicted"/>
<dbReference type="PANTHER" id="PTHR30250:SF11">
    <property type="entry name" value="O-ANTIGEN TRANSPORTER-RELATED"/>
    <property type="match status" value="1"/>
</dbReference>
<feature type="transmembrane region" description="Helical" evidence="6">
    <location>
        <begin position="195"/>
        <end position="217"/>
    </location>
</feature>
<dbReference type="OrthoDB" id="9814608at2"/>
<dbReference type="RefSeq" id="WP_068961690.1">
    <property type="nucleotide sequence ID" value="NZ_CAJTAP010000004.1"/>
</dbReference>
<dbReference type="GeneID" id="65537642"/>